<dbReference type="STRING" id="1043004.A0A074WY63"/>
<gene>
    <name evidence="2" type="ORF">M436DRAFT_60297</name>
</gene>
<dbReference type="RefSeq" id="XP_013430984.1">
    <property type="nucleotide sequence ID" value="XM_013575530.1"/>
</dbReference>
<dbReference type="HOGENOM" id="CLU_1184806_0_0_1"/>
<accession>A0A074WY63</accession>
<keyword evidence="3" id="KW-1185">Reference proteome</keyword>
<dbReference type="OrthoDB" id="3854647at2759"/>
<proteinExistence type="predicted"/>
<dbReference type="Proteomes" id="UP000027730">
    <property type="component" value="Unassembled WGS sequence"/>
</dbReference>
<name>A0A074WY63_9PEZI</name>
<dbReference type="GeneID" id="25412972"/>
<organism evidence="2 3">
    <name type="scientific">Aureobasidium namibiae CBS 147.97</name>
    <dbReference type="NCBI Taxonomy" id="1043004"/>
    <lineage>
        <taxon>Eukaryota</taxon>
        <taxon>Fungi</taxon>
        <taxon>Dikarya</taxon>
        <taxon>Ascomycota</taxon>
        <taxon>Pezizomycotina</taxon>
        <taxon>Dothideomycetes</taxon>
        <taxon>Dothideomycetidae</taxon>
        <taxon>Dothideales</taxon>
        <taxon>Saccotheciaceae</taxon>
        <taxon>Aureobasidium</taxon>
    </lineage>
</organism>
<sequence length="234" mass="26704">MYNNVHQSDVVIRCGNREIHAHKALLMARSGLFYTAFSSKFPVAHAGTYKIEGHEPELVDCMIRFICDAPLDEAYKAASGSLHNRALRLFMITNEYQVPEMGRVLTRYLVDYCDGHVKRLRRILGQVAALYQDHVIADRSLINGVAALLRTEHCRILTRSVPEVLEILYVQRTTRLGFRSSTATSTLFPPVSMADYLLRDLKGELYDPVFGRKLKKPPVALPNRPFRSKKSERR</sequence>
<evidence type="ECO:0000259" key="1">
    <source>
        <dbReference type="PROSITE" id="PS50097"/>
    </source>
</evidence>
<dbReference type="PROSITE" id="PS50097">
    <property type="entry name" value="BTB"/>
    <property type="match status" value="1"/>
</dbReference>
<dbReference type="EMBL" id="KL584703">
    <property type="protein sequence ID" value="KEQ76464.1"/>
    <property type="molecule type" value="Genomic_DNA"/>
</dbReference>
<reference evidence="2 3" key="1">
    <citation type="journal article" date="2014" name="BMC Genomics">
        <title>Genome sequencing of four Aureobasidium pullulans varieties: biotechnological potential, stress tolerance, and description of new species.</title>
        <authorList>
            <person name="Gostin Ar C."/>
            <person name="Ohm R.A."/>
            <person name="Kogej T."/>
            <person name="Sonjak S."/>
            <person name="Turk M."/>
            <person name="Zajc J."/>
            <person name="Zalar P."/>
            <person name="Grube M."/>
            <person name="Sun H."/>
            <person name="Han J."/>
            <person name="Sharma A."/>
            <person name="Chiniquy J."/>
            <person name="Ngan C.Y."/>
            <person name="Lipzen A."/>
            <person name="Barry K."/>
            <person name="Grigoriev I.V."/>
            <person name="Gunde-Cimerman N."/>
        </authorList>
    </citation>
    <scope>NUCLEOTIDE SEQUENCE [LARGE SCALE GENOMIC DNA]</scope>
    <source>
        <strain evidence="2 3">CBS 147.97</strain>
    </source>
</reference>
<dbReference type="SUPFAM" id="SSF54695">
    <property type="entry name" value="POZ domain"/>
    <property type="match status" value="1"/>
</dbReference>
<evidence type="ECO:0000313" key="3">
    <source>
        <dbReference type="Proteomes" id="UP000027730"/>
    </source>
</evidence>
<dbReference type="InterPro" id="IPR011333">
    <property type="entry name" value="SKP1/BTB/POZ_sf"/>
</dbReference>
<protein>
    <recommendedName>
        <fullName evidence="1">BTB domain-containing protein</fullName>
    </recommendedName>
</protein>
<dbReference type="Gene3D" id="3.30.710.10">
    <property type="entry name" value="Potassium Channel Kv1.1, Chain A"/>
    <property type="match status" value="1"/>
</dbReference>
<dbReference type="InterPro" id="IPR000210">
    <property type="entry name" value="BTB/POZ_dom"/>
</dbReference>
<dbReference type="AlphaFoldDB" id="A0A074WY63"/>
<dbReference type="Pfam" id="PF00651">
    <property type="entry name" value="BTB"/>
    <property type="match status" value="1"/>
</dbReference>
<evidence type="ECO:0000313" key="2">
    <source>
        <dbReference type="EMBL" id="KEQ76464.1"/>
    </source>
</evidence>
<dbReference type="CDD" id="cd18186">
    <property type="entry name" value="BTB_POZ_ZBTB_KLHL-like"/>
    <property type="match status" value="1"/>
</dbReference>
<feature type="domain" description="BTB" evidence="1">
    <location>
        <begin position="8"/>
        <end position="66"/>
    </location>
</feature>
<dbReference type="SMART" id="SM00225">
    <property type="entry name" value="BTB"/>
    <property type="match status" value="1"/>
</dbReference>